<dbReference type="Proteomes" id="UP001165080">
    <property type="component" value="Unassembled WGS sequence"/>
</dbReference>
<dbReference type="EMBL" id="BRXU01000003">
    <property type="protein sequence ID" value="GLC49859.1"/>
    <property type="molecule type" value="Genomic_DNA"/>
</dbReference>
<organism evidence="1 2">
    <name type="scientific">Pleodorina starrii</name>
    <dbReference type="NCBI Taxonomy" id="330485"/>
    <lineage>
        <taxon>Eukaryota</taxon>
        <taxon>Viridiplantae</taxon>
        <taxon>Chlorophyta</taxon>
        <taxon>core chlorophytes</taxon>
        <taxon>Chlorophyceae</taxon>
        <taxon>CS clade</taxon>
        <taxon>Chlamydomonadales</taxon>
        <taxon>Volvocaceae</taxon>
        <taxon>Pleodorina</taxon>
    </lineage>
</organism>
<protein>
    <submittedName>
        <fullName evidence="1">Uncharacterized protein</fullName>
    </submittedName>
</protein>
<gene>
    <name evidence="1" type="primary">PLESTB000752</name>
    <name evidence="1" type="ORF">PLESTB_000316500</name>
</gene>
<evidence type="ECO:0000313" key="1">
    <source>
        <dbReference type="EMBL" id="GLC49859.1"/>
    </source>
</evidence>
<evidence type="ECO:0000313" key="2">
    <source>
        <dbReference type="Proteomes" id="UP001165080"/>
    </source>
</evidence>
<keyword evidence="2" id="KW-1185">Reference proteome</keyword>
<name>A0A9W6EYT3_9CHLO</name>
<proteinExistence type="predicted"/>
<dbReference type="AlphaFoldDB" id="A0A9W6EYT3"/>
<comment type="caution">
    <text evidence="1">The sequence shown here is derived from an EMBL/GenBank/DDBJ whole genome shotgun (WGS) entry which is preliminary data.</text>
</comment>
<reference evidence="1 2" key="1">
    <citation type="journal article" date="2023" name="Commun. Biol.">
        <title>Reorganization of the ancestral sex-determining regions during the evolution of trioecy in Pleodorina starrii.</title>
        <authorList>
            <person name="Takahashi K."/>
            <person name="Suzuki S."/>
            <person name="Kawai-Toyooka H."/>
            <person name="Yamamoto K."/>
            <person name="Hamaji T."/>
            <person name="Ootsuki R."/>
            <person name="Yamaguchi H."/>
            <person name="Kawachi M."/>
            <person name="Higashiyama T."/>
            <person name="Nozaki H."/>
        </authorList>
    </citation>
    <scope>NUCLEOTIDE SEQUENCE [LARGE SCALE GENOMIC DNA]</scope>
    <source>
        <strain evidence="1 2">NIES-4479</strain>
    </source>
</reference>
<accession>A0A9W6EYT3</accession>
<sequence>MATAAVARHATLLVRYAASTVRHVRSAVKLGRSCRGRGAGVPGCRAETATVPNYQPPTANRSAQLLHVANEELHGIRLLRFVPVGWVSPAGLLGAGLGNPSSSGGSSGVLDEGMEAWVRRMGRFSCRAGGGLGWDGS</sequence>